<keyword evidence="1" id="KW-1133">Transmembrane helix</keyword>
<feature type="transmembrane region" description="Helical" evidence="1">
    <location>
        <begin position="76"/>
        <end position="93"/>
    </location>
</feature>
<dbReference type="RefSeq" id="WP_320943577.1">
    <property type="nucleotide sequence ID" value="NZ_BAABEU010000004.1"/>
</dbReference>
<evidence type="ECO:0000313" key="3">
    <source>
        <dbReference type="Proteomes" id="UP001323798"/>
    </source>
</evidence>
<keyword evidence="2" id="KW-0808">Transferase</keyword>
<dbReference type="EMBL" id="CP139368">
    <property type="protein sequence ID" value="WPR90874.1"/>
    <property type="molecule type" value="Genomic_DNA"/>
</dbReference>
<keyword evidence="1" id="KW-0812">Transmembrane</keyword>
<reference evidence="2 3" key="1">
    <citation type="submission" date="2023-11" db="EMBL/GenBank/DDBJ databases">
        <title>Genome sequence of Microbacterium rhizosphaerae KACC 19337.</title>
        <authorList>
            <person name="Choi H."/>
            <person name="Kim S."/>
            <person name="Kim Y."/>
            <person name="Kwon S.-W."/>
            <person name="Heo J."/>
        </authorList>
    </citation>
    <scope>NUCLEOTIDE SEQUENCE [LARGE SCALE GENOMIC DNA]</scope>
    <source>
        <strain evidence="2 3">KACC 19337</strain>
    </source>
</reference>
<gene>
    <name evidence="2" type="ORF">SM116_06150</name>
</gene>
<keyword evidence="3" id="KW-1185">Reference proteome</keyword>
<keyword evidence="2" id="KW-0418">Kinase</keyword>
<evidence type="ECO:0000313" key="2">
    <source>
        <dbReference type="EMBL" id="WPR90874.1"/>
    </source>
</evidence>
<feature type="transmembrane region" description="Helical" evidence="1">
    <location>
        <begin position="40"/>
        <end position="64"/>
    </location>
</feature>
<feature type="transmembrane region" description="Helical" evidence="1">
    <location>
        <begin position="12"/>
        <end position="34"/>
    </location>
</feature>
<accession>A0ABZ0SRJ1</accession>
<dbReference type="GO" id="GO:0016301">
    <property type="term" value="F:kinase activity"/>
    <property type="evidence" value="ECO:0007669"/>
    <property type="project" value="UniProtKB-KW"/>
</dbReference>
<keyword evidence="1" id="KW-0472">Membrane</keyword>
<feature type="transmembrane region" description="Helical" evidence="1">
    <location>
        <begin position="99"/>
        <end position="118"/>
    </location>
</feature>
<sequence length="133" mass="13184">MATTLLARAASVLVGLEALGVLGVAVWQVVAVAGGDTDSAVSSIALLVLTVVGAVAVGAFAIGIWRGWSWGRSGGIVTQLLIIAVAVGAMTGAGADPLLGIGLIIPALIVFVLLVLVIRRVGAENADDTSARS</sequence>
<name>A0ABZ0SRJ1_9MICO</name>
<protein>
    <submittedName>
        <fullName evidence="2">Histidine kinase</fullName>
    </submittedName>
</protein>
<organism evidence="2 3">
    <name type="scientific">Microbacterium rhizosphaerae</name>
    <dbReference type="NCBI Taxonomy" id="1678237"/>
    <lineage>
        <taxon>Bacteria</taxon>
        <taxon>Bacillati</taxon>
        <taxon>Actinomycetota</taxon>
        <taxon>Actinomycetes</taxon>
        <taxon>Micrococcales</taxon>
        <taxon>Microbacteriaceae</taxon>
        <taxon>Microbacterium</taxon>
    </lineage>
</organism>
<evidence type="ECO:0000256" key="1">
    <source>
        <dbReference type="SAM" id="Phobius"/>
    </source>
</evidence>
<proteinExistence type="predicted"/>
<dbReference type="Proteomes" id="UP001323798">
    <property type="component" value="Chromosome"/>
</dbReference>